<dbReference type="InterPro" id="IPR001128">
    <property type="entry name" value="Cyt_P450"/>
</dbReference>
<dbReference type="Gene3D" id="1.10.630.10">
    <property type="entry name" value="Cytochrome P450"/>
    <property type="match status" value="1"/>
</dbReference>
<evidence type="ECO:0000256" key="13">
    <source>
        <dbReference type="RuleBase" id="RU000461"/>
    </source>
</evidence>
<feature type="transmembrane region" description="Helical" evidence="14">
    <location>
        <begin position="211"/>
        <end position="237"/>
    </location>
</feature>
<dbReference type="InterPro" id="IPR002401">
    <property type="entry name" value="Cyt_P450_E_grp-I"/>
</dbReference>
<name>A0A7M7L2R8_VARDE</name>
<dbReference type="Pfam" id="PF00067">
    <property type="entry name" value="p450"/>
    <property type="match status" value="1"/>
</dbReference>
<evidence type="ECO:0000313" key="15">
    <source>
        <dbReference type="EnsemblMetazoa" id="XP_022669250"/>
    </source>
</evidence>
<evidence type="ECO:0008006" key="17">
    <source>
        <dbReference type="Google" id="ProtNLM"/>
    </source>
</evidence>
<dbReference type="GO" id="GO:0020037">
    <property type="term" value="F:heme binding"/>
    <property type="evidence" value="ECO:0007669"/>
    <property type="project" value="InterPro"/>
</dbReference>
<reference evidence="15" key="1">
    <citation type="submission" date="2021-01" db="UniProtKB">
        <authorList>
            <consortium name="EnsemblMetazoa"/>
        </authorList>
    </citation>
    <scope>IDENTIFICATION</scope>
</reference>
<evidence type="ECO:0000256" key="14">
    <source>
        <dbReference type="SAM" id="Phobius"/>
    </source>
</evidence>
<evidence type="ECO:0000256" key="7">
    <source>
        <dbReference type="ARBA" id="ARBA00022848"/>
    </source>
</evidence>
<dbReference type="GO" id="GO:0008395">
    <property type="term" value="F:steroid hydroxylase activity"/>
    <property type="evidence" value="ECO:0007669"/>
    <property type="project" value="TreeGrafter"/>
</dbReference>
<dbReference type="GO" id="GO:0005506">
    <property type="term" value="F:iron ion binding"/>
    <property type="evidence" value="ECO:0007669"/>
    <property type="project" value="InterPro"/>
</dbReference>
<comment type="cofactor">
    <cofactor evidence="1 12">
        <name>heme</name>
        <dbReference type="ChEBI" id="CHEBI:30413"/>
    </cofactor>
</comment>
<keyword evidence="5 12" id="KW-0349">Heme</keyword>
<evidence type="ECO:0000256" key="11">
    <source>
        <dbReference type="ARBA" id="ARBA00043906"/>
    </source>
</evidence>
<evidence type="ECO:0000256" key="8">
    <source>
        <dbReference type="ARBA" id="ARBA00023002"/>
    </source>
</evidence>
<keyword evidence="16" id="KW-1185">Reference proteome</keyword>
<comment type="similarity">
    <text evidence="4 13">Belongs to the cytochrome P450 family.</text>
</comment>
<feature type="binding site" description="axial binding residue" evidence="12">
    <location>
        <position position="431"/>
    </location>
    <ligand>
        <name>heme</name>
        <dbReference type="ChEBI" id="CHEBI:30413"/>
    </ligand>
    <ligandPart>
        <name>Fe</name>
        <dbReference type="ChEBI" id="CHEBI:18248"/>
    </ligandPart>
</feature>
<dbReference type="EnsemblMetazoa" id="XM_022813515">
    <property type="protein sequence ID" value="XP_022669250"/>
    <property type="gene ID" value="LOC111253712"/>
</dbReference>
<dbReference type="RefSeq" id="XP_022669250.1">
    <property type="nucleotide sequence ID" value="XM_022813515.1"/>
</dbReference>
<dbReference type="PROSITE" id="PS00086">
    <property type="entry name" value="CYTOCHROME_P450"/>
    <property type="match status" value="1"/>
</dbReference>
<dbReference type="PANTHER" id="PTHR24302">
    <property type="entry name" value="CYTOCHROME P450 FAMILY 3"/>
    <property type="match status" value="1"/>
</dbReference>
<dbReference type="InterPro" id="IPR036396">
    <property type="entry name" value="Cyt_P450_sf"/>
</dbReference>
<evidence type="ECO:0000256" key="2">
    <source>
        <dbReference type="ARBA" id="ARBA00004174"/>
    </source>
</evidence>
<proteinExistence type="inferred from homology"/>
<evidence type="ECO:0000256" key="6">
    <source>
        <dbReference type="ARBA" id="ARBA00022723"/>
    </source>
</evidence>
<dbReference type="InterPro" id="IPR017972">
    <property type="entry name" value="Cyt_P450_CS"/>
</dbReference>
<keyword evidence="14" id="KW-0472">Membrane</keyword>
<keyword evidence="6 12" id="KW-0479">Metal-binding</keyword>
<evidence type="ECO:0000256" key="12">
    <source>
        <dbReference type="PIRSR" id="PIRSR602401-1"/>
    </source>
</evidence>
<evidence type="ECO:0000256" key="5">
    <source>
        <dbReference type="ARBA" id="ARBA00022617"/>
    </source>
</evidence>
<comment type="subcellular location">
    <subcellularLocation>
        <location evidence="3">Endoplasmic reticulum membrane</location>
        <topology evidence="3">Peripheral membrane protein</topology>
    </subcellularLocation>
    <subcellularLocation>
        <location evidence="2">Microsome membrane</location>
        <topology evidence="2">Peripheral membrane protein</topology>
    </subcellularLocation>
</comment>
<dbReference type="GeneID" id="111253712"/>
<evidence type="ECO:0000313" key="16">
    <source>
        <dbReference type="Proteomes" id="UP000594260"/>
    </source>
</evidence>
<dbReference type="PANTHER" id="PTHR24302:SF15">
    <property type="entry name" value="FATTY-ACID PEROXYGENASE"/>
    <property type="match status" value="1"/>
</dbReference>
<keyword evidence="7" id="KW-0492">Microsome</keyword>
<keyword evidence="14" id="KW-0812">Transmembrane</keyword>
<dbReference type="AlphaFoldDB" id="A0A7M7L2R8"/>
<evidence type="ECO:0000256" key="4">
    <source>
        <dbReference type="ARBA" id="ARBA00010617"/>
    </source>
</evidence>
<dbReference type="InterPro" id="IPR050705">
    <property type="entry name" value="Cytochrome_P450_3A"/>
</dbReference>
<keyword evidence="8 13" id="KW-0560">Oxidoreductase</keyword>
<keyword evidence="9 12" id="KW-0408">Iron</keyword>
<dbReference type="GO" id="GO:0005789">
    <property type="term" value="C:endoplasmic reticulum membrane"/>
    <property type="evidence" value="ECO:0007669"/>
    <property type="project" value="UniProtKB-SubCell"/>
</dbReference>
<dbReference type="GO" id="GO:0016705">
    <property type="term" value="F:oxidoreductase activity, acting on paired donors, with incorporation or reduction of molecular oxygen"/>
    <property type="evidence" value="ECO:0007669"/>
    <property type="project" value="InterPro"/>
</dbReference>
<accession>A0A7M7L2R8</accession>
<evidence type="ECO:0000256" key="1">
    <source>
        <dbReference type="ARBA" id="ARBA00001971"/>
    </source>
</evidence>
<keyword evidence="7" id="KW-0256">Endoplasmic reticulum</keyword>
<dbReference type="PRINTS" id="PR00463">
    <property type="entry name" value="EP450I"/>
</dbReference>
<evidence type="ECO:0000256" key="10">
    <source>
        <dbReference type="ARBA" id="ARBA00023033"/>
    </source>
</evidence>
<keyword evidence="10 13" id="KW-0503">Monooxygenase</keyword>
<dbReference type="FunFam" id="1.10.630.10:FF:000182">
    <property type="entry name" value="Cytochrome P450 3A4"/>
    <property type="match status" value="1"/>
</dbReference>
<protein>
    <recommendedName>
        <fullName evidence="17">Cytochrome P450</fullName>
    </recommendedName>
</protein>
<dbReference type="SUPFAM" id="SSF48264">
    <property type="entry name" value="Cytochrome P450"/>
    <property type="match status" value="1"/>
</dbReference>
<dbReference type="PRINTS" id="PR00385">
    <property type="entry name" value="P450"/>
</dbReference>
<organism evidence="15 16">
    <name type="scientific">Varroa destructor</name>
    <name type="common">Honeybee mite</name>
    <dbReference type="NCBI Taxonomy" id="109461"/>
    <lineage>
        <taxon>Eukaryota</taxon>
        <taxon>Metazoa</taxon>
        <taxon>Ecdysozoa</taxon>
        <taxon>Arthropoda</taxon>
        <taxon>Chelicerata</taxon>
        <taxon>Arachnida</taxon>
        <taxon>Acari</taxon>
        <taxon>Parasitiformes</taxon>
        <taxon>Mesostigmata</taxon>
        <taxon>Gamasina</taxon>
        <taxon>Dermanyssoidea</taxon>
        <taxon>Varroidae</taxon>
        <taxon>Varroa</taxon>
    </lineage>
</organism>
<keyword evidence="14" id="KW-1133">Transmembrane helix</keyword>
<feature type="transmembrane region" description="Helical" evidence="14">
    <location>
        <begin position="279"/>
        <end position="306"/>
    </location>
</feature>
<evidence type="ECO:0000256" key="3">
    <source>
        <dbReference type="ARBA" id="ARBA00004406"/>
    </source>
</evidence>
<dbReference type="CDD" id="cd11055">
    <property type="entry name" value="CYP3A-like"/>
    <property type="match status" value="1"/>
</dbReference>
<sequence>MGLLIPIVIVITTLAVGWLLRRQFLEHTFLARYGIPGPKPDLIYDRVRVMSQWIKQYGKHFGYYNGAQPVVVCSDLDTLRHILIKESANFNDRPEGPIHVEPFKSSIIFLKGEEWKNVRSALSPLFSTAKMRFMADIMYGCVETFVNIIKKKALKKQTFDMNHVAQGLTLDVICKYALAMDVDCQQSEGGLRLHVKEFFKNAENGAVELSWAFPFLIPMFKVLYMLFASGGLIKSILDNLSLVIRLRRSGEVPKQPDMLQLMLDTQETMGRQKMTDHHIIANSFVFLIAGFETSATALAFITQILVEKPEIQDRIMEEVKRRFPDQLSKGKKLTYEDLHQLKYLDQVIRECMRIYPPVVLMVTRYCPRTCTINGYTFPGGAHVLVPVYHLHHDPKLWDSPEEFRPERFEVDATRPMHPVQFVAFGQGPRICIGMRFALLIIKMTLVELLRNVRLTPGDGFQSPPELIVPNVLINPKGGVHVRSELI</sequence>
<comment type="function">
    <text evidence="11">Cytochromes P450 are a group of heme-thiolate monooxygenases. They oxidize a variety of structurally unrelated compounds, including steroids, fatty acids, and xenobiotics.</text>
</comment>
<evidence type="ECO:0000256" key="9">
    <source>
        <dbReference type="ARBA" id="ARBA00023004"/>
    </source>
</evidence>
<dbReference type="Proteomes" id="UP000594260">
    <property type="component" value="Unplaced"/>
</dbReference>